<dbReference type="Proteomes" id="UP000322699">
    <property type="component" value="Unassembled WGS sequence"/>
</dbReference>
<protein>
    <submittedName>
        <fullName evidence="2">Uncharacterized protein</fullName>
    </submittedName>
</protein>
<evidence type="ECO:0000256" key="1">
    <source>
        <dbReference type="SAM" id="SignalP"/>
    </source>
</evidence>
<name>A0A5B1CLS0_9BACT</name>
<sequence precursor="true">MIAMYLICPTRKPSFLGFVLGLFVVTLTFSSASPALAETAGKVEELGDGQQRVTLTQTVEPSFHIEPIVHRFAARRGTTIPFRFEIRSTGKAMNVSVLPVKLRQEMSGIILHDATGEAPDEIKFTSPTEFKLAPGETTFIEGEVTVPLAKSNYLSFGVLVRDNGQRSADDNTDNNGQRIGAAVRFVTQYVLRIDIETGVKDLSQMNQLAFESGLIDSQAGMPVAEAVLVNPTEFAFECNVRGSVESASSSRPRPFRLSMSSRSSLNDEKKYIVRIMPHSKVRVSAPVEETLFPGNQTFKVEVTNGRRAMAEQTYPVSVAGGDFPALEVSHAYLDQELSVGPAQIEVGDSDSAKRSCNLRFSNNSEKQKMVKAELIDLDGQPIEGIRLSSSEFEVKPGRTKTIRASVSTRSKSETTKFGTVRLSISDSEQGATLIKELPLALVVGGRPAESIEMGELQSLVEGDMTSFRLSVTNNGHGYVPIHGQLQVASGKEQAIELADGYGRWLRPGETRELAFQPRKPLPAGKYQLKLHVETTEGAEPFDQTLVVDLGQQLLLN</sequence>
<keyword evidence="1" id="KW-0732">Signal</keyword>
<feature type="chain" id="PRO_5022931897" evidence="1">
    <location>
        <begin position="38"/>
        <end position="556"/>
    </location>
</feature>
<dbReference type="RefSeq" id="WP_157593926.1">
    <property type="nucleotide sequence ID" value="NZ_LWSK01000047.1"/>
</dbReference>
<accession>A0A5B1CLS0</accession>
<feature type="signal peptide" evidence="1">
    <location>
        <begin position="1"/>
        <end position="37"/>
    </location>
</feature>
<reference evidence="2 3" key="1">
    <citation type="submission" date="2019-08" db="EMBL/GenBank/DDBJ databases">
        <title>Deep-cultivation of Planctomycetes and their phenomic and genomic characterization uncovers novel biology.</title>
        <authorList>
            <person name="Wiegand S."/>
            <person name="Jogler M."/>
            <person name="Boedeker C."/>
            <person name="Pinto D."/>
            <person name="Vollmers J."/>
            <person name="Rivas-Marin E."/>
            <person name="Kohn T."/>
            <person name="Peeters S.H."/>
            <person name="Heuer A."/>
            <person name="Rast P."/>
            <person name="Oberbeckmann S."/>
            <person name="Bunk B."/>
            <person name="Jeske O."/>
            <person name="Meyerdierks A."/>
            <person name="Storesund J.E."/>
            <person name="Kallscheuer N."/>
            <person name="Luecker S."/>
            <person name="Lage O.M."/>
            <person name="Pohl T."/>
            <person name="Merkel B.J."/>
            <person name="Hornburger P."/>
            <person name="Mueller R.-W."/>
            <person name="Bruemmer F."/>
            <person name="Labrenz M."/>
            <person name="Spormann A.M."/>
            <person name="Op Den Camp H."/>
            <person name="Overmann J."/>
            <person name="Amann R."/>
            <person name="Jetten M.S.M."/>
            <person name="Mascher T."/>
            <person name="Medema M.H."/>
            <person name="Devos D.P."/>
            <person name="Kaster A.-K."/>
            <person name="Ovreas L."/>
            <person name="Rohde M."/>
            <person name="Galperin M.Y."/>
            <person name="Jogler C."/>
        </authorList>
    </citation>
    <scope>NUCLEOTIDE SEQUENCE [LARGE SCALE GENOMIC DNA]</scope>
    <source>
        <strain evidence="2 3">LF1</strain>
    </source>
</reference>
<dbReference type="AlphaFoldDB" id="A0A5B1CLS0"/>
<dbReference type="OrthoDB" id="280456at2"/>
<dbReference type="EMBL" id="VRLW01000001">
    <property type="protein sequence ID" value="KAA1261272.1"/>
    <property type="molecule type" value="Genomic_DNA"/>
</dbReference>
<evidence type="ECO:0000313" key="2">
    <source>
        <dbReference type="EMBL" id="KAA1261272.1"/>
    </source>
</evidence>
<organism evidence="2 3">
    <name type="scientific">Rubripirellula obstinata</name>
    <dbReference type="NCBI Taxonomy" id="406547"/>
    <lineage>
        <taxon>Bacteria</taxon>
        <taxon>Pseudomonadati</taxon>
        <taxon>Planctomycetota</taxon>
        <taxon>Planctomycetia</taxon>
        <taxon>Pirellulales</taxon>
        <taxon>Pirellulaceae</taxon>
        <taxon>Rubripirellula</taxon>
    </lineage>
</organism>
<gene>
    <name evidence="2" type="ORF">LF1_38180</name>
</gene>
<keyword evidence="3" id="KW-1185">Reference proteome</keyword>
<evidence type="ECO:0000313" key="3">
    <source>
        <dbReference type="Proteomes" id="UP000322699"/>
    </source>
</evidence>
<comment type="caution">
    <text evidence="2">The sequence shown here is derived from an EMBL/GenBank/DDBJ whole genome shotgun (WGS) entry which is preliminary data.</text>
</comment>
<proteinExistence type="predicted"/>